<accession>A0AAU9SET8</accession>
<evidence type="ECO:0000313" key="2">
    <source>
        <dbReference type="EMBL" id="CAH2063832.1"/>
    </source>
</evidence>
<evidence type="ECO:0000313" key="3">
    <source>
        <dbReference type="Proteomes" id="UP000836841"/>
    </source>
</evidence>
<keyword evidence="3" id="KW-1185">Reference proteome</keyword>
<sequence length="238" mass="26702">MDGSAMKDDMELNDLRKSSSMISRIYVEGYDTWLSGDDVVAALREHFASCGEVIHVFLPGYVRLKTRRPRRLNRFALMYIRGDGAEEKALKLSGKYMGGHKVVTKAYPFHAKHLDHMFDRTRDVDGGLGRSMLVTGYDTSLCESDATRTLIRHFSKCGLVRTAHVQKKRKGVLESEALVTLHGQYAIEKALQLGGCDEKGFENVEVSRVFLPDPPGPGNNTAGFNSNGPYKRMKREEE</sequence>
<protein>
    <recommendedName>
        <fullName evidence="4">RRM domain-containing protein</fullName>
    </recommendedName>
</protein>
<evidence type="ECO:0000256" key="1">
    <source>
        <dbReference type="SAM" id="MobiDB-lite"/>
    </source>
</evidence>
<dbReference type="EMBL" id="OU466861">
    <property type="protein sequence ID" value="CAH2063832.1"/>
    <property type="molecule type" value="Genomic_DNA"/>
</dbReference>
<proteinExistence type="predicted"/>
<dbReference type="AlphaFoldDB" id="A0AAU9SET8"/>
<evidence type="ECO:0008006" key="4">
    <source>
        <dbReference type="Google" id="ProtNLM"/>
    </source>
</evidence>
<gene>
    <name evidence="2" type="ORF">TAV2_LOCUS17003</name>
</gene>
<dbReference type="Proteomes" id="UP000836841">
    <property type="component" value="Chromosome 5"/>
</dbReference>
<organism evidence="2 3">
    <name type="scientific">Thlaspi arvense</name>
    <name type="common">Field penny-cress</name>
    <dbReference type="NCBI Taxonomy" id="13288"/>
    <lineage>
        <taxon>Eukaryota</taxon>
        <taxon>Viridiplantae</taxon>
        <taxon>Streptophyta</taxon>
        <taxon>Embryophyta</taxon>
        <taxon>Tracheophyta</taxon>
        <taxon>Spermatophyta</taxon>
        <taxon>Magnoliopsida</taxon>
        <taxon>eudicotyledons</taxon>
        <taxon>Gunneridae</taxon>
        <taxon>Pentapetalae</taxon>
        <taxon>rosids</taxon>
        <taxon>malvids</taxon>
        <taxon>Brassicales</taxon>
        <taxon>Brassicaceae</taxon>
        <taxon>Thlaspideae</taxon>
        <taxon>Thlaspi</taxon>
    </lineage>
</organism>
<feature type="region of interest" description="Disordered" evidence="1">
    <location>
        <begin position="211"/>
        <end position="238"/>
    </location>
</feature>
<dbReference type="InterPro" id="IPR035979">
    <property type="entry name" value="RBD_domain_sf"/>
</dbReference>
<reference evidence="2 3" key="1">
    <citation type="submission" date="2022-03" db="EMBL/GenBank/DDBJ databases">
        <authorList>
            <person name="Nunn A."/>
            <person name="Chopra R."/>
            <person name="Nunn A."/>
            <person name="Contreras Garrido A."/>
        </authorList>
    </citation>
    <scope>NUCLEOTIDE SEQUENCE [LARGE SCALE GENOMIC DNA]</scope>
</reference>
<name>A0AAU9SET8_THLAR</name>
<feature type="compositionally biased region" description="Polar residues" evidence="1">
    <location>
        <begin position="218"/>
        <end position="228"/>
    </location>
</feature>
<dbReference type="GO" id="GO:0003676">
    <property type="term" value="F:nucleic acid binding"/>
    <property type="evidence" value="ECO:0007669"/>
    <property type="project" value="InterPro"/>
</dbReference>
<dbReference type="SUPFAM" id="SSF54928">
    <property type="entry name" value="RNA-binding domain, RBD"/>
    <property type="match status" value="1"/>
</dbReference>